<accession>A0AAE0BTJ7</accession>
<sequence length="238" mass="26008">MASRRHSLATIFGNAAARHAVTPATPAVATAPVANPANATFVATIRTYLTKEIFYESVAKLVIKKIFEENRKRSVSLATRRTWPSAVVYAKLVPAIKEAFVAEDASFSTLFDLKGATVAVRLEANKLHFSTLELIIHPTSLAGDWLETSAESHPYDAKRVLLEVVHRLLDAGGPFQGTADLLSIRLATNTDPGDAIATFNAYLASARRKSTLDNDEGKSLFIKAIDMWLMPKFKVLPQ</sequence>
<keyword evidence="2" id="KW-1185">Reference proteome</keyword>
<organism evidence="1 2">
    <name type="scientific">Cymbomonas tetramitiformis</name>
    <dbReference type="NCBI Taxonomy" id="36881"/>
    <lineage>
        <taxon>Eukaryota</taxon>
        <taxon>Viridiplantae</taxon>
        <taxon>Chlorophyta</taxon>
        <taxon>Pyramimonadophyceae</taxon>
        <taxon>Pyramimonadales</taxon>
        <taxon>Pyramimonadaceae</taxon>
        <taxon>Cymbomonas</taxon>
    </lineage>
</organism>
<evidence type="ECO:0000313" key="1">
    <source>
        <dbReference type="EMBL" id="KAK3241610.1"/>
    </source>
</evidence>
<dbReference type="Proteomes" id="UP001190700">
    <property type="component" value="Unassembled WGS sequence"/>
</dbReference>
<evidence type="ECO:0000313" key="2">
    <source>
        <dbReference type="Proteomes" id="UP001190700"/>
    </source>
</evidence>
<gene>
    <name evidence="1" type="ORF">CYMTET_48642</name>
</gene>
<name>A0AAE0BTJ7_9CHLO</name>
<dbReference type="EMBL" id="LGRX02033360">
    <property type="protein sequence ID" value="KAK3241610.1"/>
    <property type="molecule type" value="Genomic_DNA"/>
</dbReference>
<comment type="caution">
    <text evidence="1">The sequence shown here is derived from an EMBL/GenBank/DDBJ whole genome shotgun (WGS) entry which is preliminary data.</text>
</comment>
<dbReference type="AlphaFoldDB" id="A0AAE0BTJ7"/>
<proteinExistence type="predicted"/>
<reference evidence="1 2" key="1">
    <citation type="journal article" date="2015" name="Genome Biol. Evol.">
        <title>Comparative Genomics of a Bacterivorous Green Alga Reveals Evolutionary Causalities and Consequences of Phago-Mixotrophic Mode of Nutrition.</title>
        <authorList>
            <person name="Burns J.A."/>
            <person name="Paasch A."/>
            <person name="Narechania A."/>
            <person name="Kim E."/>
        </authorList>
    </citation>
    <scope>NUCLEOTIDE SEQUENCE [LARGE SCALE GENOMIC DNA]</scope>
    <source>
        <strain evidence="1 2">PLY_AMNH</strain>
    </source>
</reference>
<protein>
    <submittedName>
        <fullName evidence="1">Uncharacterized protein</fullName>
    </submittedName>
</protein>